<dbReference type="AlphaFoldDB" id="A0A016VVF0"/>
<reference evidence="2" key="1">
    <citation type="journal article" date="2015" name="Nat. Genet.">
        <title>The genome and transcriptome of the zoonotic hookworm Ancylostoma ceylanicum identify infection-specific gene families.</title>
        <authorList>
            <person name="Schwarz E.M."/>
            <person name="Hu Y."/>
            <person name="Antoshechkin I."/>
            <person name="Miller M.M."/>
            <person name="Sternberg P.W."/>
            <person name="Aroian R.V."/>
        </authorList>
    </citation>
    <scope>NUCLEOTIDE SEQUENCE</scope>
    <source>
        <strain evidence="2">HY135</strain>
    </source>
</reference>
<sequence>MHSRTVSGAVVHYQAAHISAMCVHRYRPPVEWTVENVMSSWTWNLPTFIVVFGLGSKCTRPLKFVPNCFVDSNSIAREWLGHEMLPSYAEGNAQQSGSPVLAQVTWYWRHVPQSYGLKFDDVDAVLKALLQAITRRPVQYLEEMQRDSLPLHDDTIPPLNCIVIGRYEGFWLKSAIIIRLARKKRKHEKVEKAGS</sequence>
<keyword evidence="2" id="KW-1185">Reference proteome</keyword>
<dbReference type="EMBL" id="JARK01001340">
    <property type="protein sequence ID" value="EYC30743.1"/>
    <property type="molecule type" value="Genomic_DNA"/>
</dbReference>
<evidence type="ECO:0000313" key="1">
    <source>
        <dbReference type="EMBL" id="EYC30743.1"/>
    </source>
</evidence>
<gene>
    <name evidence="1" type="primary">Acey_s0004.g1742</name>
    <name evidence="1" type="ORF">Y032_0004g1742</name>
</gene>
<comment type="caution">
    <text evidence="1">The sequence shown here is derived from an EMBL/GenBank/DDBJ whole genome shotgun (WGS) entry which is preliminary data.</text>
</comment>
<accession>A0A016VVF0</accession>
<proteinExistence type="predicted"/>
<dbReference type="Proteomes" id="UP000024635">
    <property type="component" value="Unassembled WGS sequence"/>
</dbReference>
<organism evidence="1 2">
    <name type="scientific">Ancylostoma ceylanicum</name>
    <dbReference type="NCBI Taxonomy" id="53326"/>
    <lineage>
        <taxon>Eukaryota</taxon>
        <taxon>Metazoa</taxon>
        <taxon>Ecdysozoa</taxon>
        <taxon>Nematoda</taxon>
        <taxon>Chromadorea</taxon>
        <taxon>Rhabditida</taxon>
        <taxon>Rhabditina</taxon>
        <taxon>Rhabditomorpha</taxon>
        <taxon>Strongyloidea</taxon>
        <taxon>Ancylostomatidae</taxon>
        <taxon>Ancylostomatinae</taxon>
        <taxon>Ancylostoma</taxon>
    </lineage>
</organism>
<protein>
    <submittedName>
        <fullName evidence="1">Uncharacterized protein</fullName>
    </submittedName>
</protein>
<name>A0A016VVF0_9BILA</name>
<evidence type="ECO:0000313" key="2">
    <source>
        <dbReference type="Proteomes" id="UP000024635"/>
    </source>
</evidence>